<accession>A0A1I5QTU4</accession>
<evidence type="ECO:0000259" key="1">
    <source>
        <dbReference type="Pfam" id="PF01814"/>
    </source>
</evidence>
<protein>
    <submittedName>
        <fullName evidence="2">Hemerythrin HHE cation binding domain-containing protein</fullName>
    </submittedName>
</protein>
<organism evidence="2 3">
    <name type="scientific">Actinomadura madurae</name>
    <dbReference type="NCBI Taxonomy" id="1993"/>
    <lineage>
        <taxon>Bacteria</taxon>
        <taxon>Bacillati</taxon>
        <taxon>Actinomycetota</taxon>
        <taxon>Actinomycetes</taxon>
        <taxon>Streptosporangiales</taxon>
        <taxon>Thermomonosporaceae</taxon>
        <taxon>Actinomadura</taxon>
    </lineage>
</organism>
<sequence>MSEERDRVDVTFMYAVHDAFQRDLGRLAAMADAGDAAGPAVQAGWDRFKRFLHIHHTAEDTHLWPVLRAKAADPAVLDQMEAEHERLDGLLDAVDAAVRAGDAARLAVQAERLADGLGAHCEHEEELALPLVQDLLTKAEWDAFGGEQRRRLGVSGAASFFPWLLDGAGEDTRRKVLGVVPPPVRFLYRAVWRPRYLRTPRWQSPARAH</sequence>
<dbReference type="Proteomes" id="UP000183413">
    <property type="component" value="Unassembled WGS sequence"/>
</dbReference>
<dbReference type="STRING" id="1993.SAMN04489713_114259"/>
<dbReference type="EMBL" id="FOVH01000014">
    <property type="protein sequence ID" value="SFP49704.1"/>
    <property type="molecule type" value="Genomic_DNA"/>
</dbReference>
<dbReference type="RefSeq" id="WP_075023460.1">
    <property type="nucleotide sequence ID" value="NZ_CP083237.1"/>
</dbReference>
<reference evidence="2 3" key="1">
    <citation type="submission" date="2016-10" db="EMBL/GenBank/DDBJ databases">
        <authorList>
            <person name="de Groot N.N."/>
        </authorList>
    </citation>
    <scope>NUCLEOTIDE SEQUENCE [LARGE SCALE GENOMIC DNA]</scope>
    <source>
        <strain evidence="2 3">DSM 43067</strain>
    </source>
</reference>
<dbReference type="eggNOG" id="COG3945">
    <property type="taxonomic scope" value="Bacteria"/>
</dbReference>
<gene>
    <name evidence="2" type="ORF">SAMN04489713_114259</name>
</gene>
<dbReference type="Gene3D" id="1.20.120.520">
    <property type="entry name" value="nmb1532 protein domain like"/>
    <property type="match status" value="1"/>
</dbReference>
<dbReference type="InterPro" id="IPR012312">
    <property type="entry name" value="Hemerythrin-like"/>
</dbReference>
<feature type="domain" description="Hemerythrin-like" evidence="1">
    <location>
        <begin position="10"/>
        <end position="132"/>
    </location>
</feature>
<dbReference type="InParanoid" id="A0A1I5QTU4"/>
<evidence type="ECO:0000313" key="3">
    <source>
        <dbReference type="Proteomes" id="UP000183413"/>
    </source>
</evidence>
<dbReference type="GeneID" id="99655337"/>
<dbReference type="Pfam" id="PF01814">
    <property type="entry name" value="Hemerythrin"/>
    <property type="match status" value="1"/>
</dbReference>
<keyword evidence="3" id="KW-1185">Reference proteome</keyword>
<evidence type="ECO:0000313" key="2">
    <source>
        <dbReference type="EMBL" id="SFP49704.1"/>
    </source>
</evidence>
<proteinExistence type="predicted"/>
<dbReference type="CDD" id="cd12108">
    <property type="entry name" value="Hr-like"/>
    <property type="match status" value="1"/>
</dbReference>
<name>A0A1I5QTU4_9ACTN</name>
<dbReference type="AlphaFoldDB" id="A0A1I5QTU4"/>